<protein>
    <recommendedName>
        <fullName evidence="5">Oxygen tolerance</fullName>
    </recommendedName>
</protein>
<dbReference type="EMBL" id="BRVP01000010">
    <property type="protein sequence ID" value="GLB52726.1"/>
    <property type="molecule type" value="Genomic_DNA"/>
</dbReference>
<dbReference type="AlphaFoldDB" id="A0A9W6B4R6"/>
<organism evidence="3 4">
    <name type="scientific">Neptunitalea chrysea</name>
    <dbReference type="NCBI Taxonomy" id="1647581"/>
    <lineage>
        <taxon>Bacteria</taxon>
        <taxon>Pseudomonadati</taxon>
        <taxon>Bacteroidota</taxon>
        <taxon>Flavobacteriia</taxon>
        <taxon>Flavobacteriales</taxon>
        <taxon>Flavobacteriaceae</taxon>
        <taxon>Neptunitalea</taxon>
    </lineage>
</organism>
<dbReference type="RefSeq" id="WP_281754200.1">
    <property type="nucleotide sequence ID" value="NZ_BRVP01000010.1"/>
</dbReference>
<evidence type="ECO:0000256" key="2">
    <source>
        <dbReference type="SAM" id="Phobius"/>
    </source>
</evidence>
<evidence type="ECO:0000313" key="4">
    <source>
        <dbReference type="Proteomes" id="UP001143545"/>
    </source>
</evidence>
<keyword evidence="4" id="KW-1185">Reference proteome</keyword>
<evidence type="ECO:0008006" key="5">
    <source>
        <dbReference type="Google" id="ProtNLM"/>
    </source>
</evidence>
<proteinExistence type="predicted"/>
<feature type="transmembrane region" description="Helical" evidence="2">
    <location>
        <begin position="164"/>
        <end position="184"/>
    </location>
</feature>
<reference evidence="3" key="1">
    <citation type="submission" date="2022-07" db="EMBL/GenBank/DDBJ databases">
        <title>Taxonomy of Novel Oxalotrophic and Methylotrophic Bacteria.</title>
        <authorList>
            <person name="Sahin N."/>
            <person name="Tani A."/>
        </authorList>
    </citation>
    <scope>NUCLEOTIDE SEQUENCE</scope>
    <source>
        <strain evidence="3">AM327</strain>
    </source>
</reference>
<name>A0A9W6B4R6_9FLAO</name>
<evidence type="ECO:0000256" key="1">
    <source>
        <dbReference type="SAM" id="MobiDB-lite"/>
    </source>
</evidence>
<evidence type="ECO:0000313" key="3">
    <source>
        <dbReference type="EMBL" id="GLB52726.1"/>
    </source>
</evidence>
<feature type="compositionally biased region" description="Basic and acidic residues" evidence="1">
    <location>
        <begin position="513"/>
        <end position="522"/>
    </location>
</feature>
<sequence length="585" mass="66814">MNQLQIVKTMRKLLCQVSLVLIFTIGYSAWGQENPKVTQEVDTTRIKIGEQINYKVKVEADSTAQVIFPEGQTFSPFEVVEAFDVDTIKGKEKFSWIRKYAISQFDSGAYYIPQQRIVVNNKPYMLDSIAVSVAGVQVDTIKQPLYDIKPIEEVKEVGSFDATLLYWLLIPLLAIGFIVYWFVIRKKPLTEEEKIALLPPFDRAIQELKELENSKYIIESNYKGYYSELTTIVKRYLEGEVRISALESTTDELFDSIKELQEKGSVNLEQETINNFKSVLQTADLVKFARSKPEDQQVNSDRKVIEGVVVETKESLPEPTEEELAETEAYKEELLKRRKKKRVMIAVASSILVVFLTIGGIIWYYGFTYVKDTVLGHETKELLERKWVTSEYGIPPIRIETPKVLERKEVEIPEGQDSIFTSMKSFEYGSVNSRFYIFVNTKMFKSQSSPDLQIFAKHALQSLQNKGLKNMITKNEDFVSKDGVSGIKVFGSTDLPYVDDEAEEVTTEAASTDNDKATKTREESEEEVSTVKGAYELILFASPNYVQMIMIVHEADDQYSKKLVQRIESSIEVNTMAKINSSKEK</sequence>
<keyword evidence="2" id="KW-0472">Membrane</keyword>
<feature type="transmembrane region" description="Helical" evidence="2">
    <location>
        <begin position="343"/>
        <end position="365"/>
    </location>
</feature>
<accession>A0A9W6B4R6</accession>
<keyword evidence="2" id="KW-1133">Transmembrane helix</keyword>
<dbReference type="Proteomes" id="UP001143545">
    <property type="component" value="Unassembled WGS sequence"/>
</dbReference>
<comment type="caution">
    <text evidence="3">The sequence shown here is derived from an EMBL/GenBank/DDBJ whole genome shotgun (WGS) entry which is preliminary data.</text>
</comment>
<feature type="region of interest" description="Disordered" evidence="1">
    <location>
        <begin position="502"/>
        <end position="527"/>
    </location>
</feature>
<gene>
    <name evidence="3" type="ORF">NBRC110019_17660</name>
</gene>
<keyword evidence="2" id="KW-0812">Transmembrane</keyword>